<dbReference type="InParanoid" id="A0A165NYE7"/>
<dbReference type="GO" id="GO:0005524">
    <property type="term" value="F:ATP binding"/>
    <property type="evidence" value="ECO:0007669"/>
    <property type="project" value="InterPro"/>
</dbReference>
<keyword evidence="3" id="KW-1185">Reference proteome</keyword>
<dbReference type="GO" id="GO:0004672">
    <property type="term" value="F:protein kinase activity"/>
    <property type="evidence" value="ECO:0007669"/>
    <property type="project" value="InterPro"/>
</dbReference>
<dbReference type="PROSITE" id="PS50011">
    <property type="entry name" value="PROTEIN_KINASE_DOM"/>
    <property type="match status" value="1"/>
</dbReference>
<evidence type="ECO:0000313" key="2">
    <source>
        <dbReference type="EMBL" id="KZT20282.1"/>
    </source>
</evidence>
<dbReference type="EMBL" id="KV425623">
    <property type="protein sequence ID" value="KZT20282.1"/>
    <property type="molecule type" value="Genomic_DNA"/>
</dbReference>
<dbReference type="STRING" id="1314782.A0A165NYE7"/>
<dbReference type="AlphaFoldDB" id="A0A165NYE7"/>
<sequence length="133" mass="14818">MDYAERLQVEPALDEAHRIRHALVGSRNRQRDPLVSLTGFVDHLSIYAHADSHIKPQNFVLASSARLQLIDFGTAAPLLLSRADGSRRVPRCYCLFPCDYISPEILAAHEQALVTLDTDGKGEGDGYGRETDW</sequence>
<dbReference type="InterPro" id="IPR011009">
    <property type="entry name" value="Kinase-like_dom_sf"/>
</dbReference>
<name>A0A165NYE7_9AGAM</name>
<feature type="domain" description="Protein kinase" evidence="1">
    <location>
        <begin position="1"/>
        <end position="133"/>
    </location>
</feature>
<protein>
    <recommendedName>
        <fullName evidence="1">Protein kinase domain-containing protein</fullName>
    </recommendedName>
</protein>
<accession>A0A165NYE7</accession>
<reference evidence="2 3" key="1">
    <citation type="journal article" date="2016" name="Mol. Biol. Evol.">
        <title>Comparative Genomics of Early-Diverging Mushroom-Forming Fungi Provides Insights into the Origins of Lignocellulose Decay Capabilities.</title>
        <authorList>
            <person name="Nagy L.G."/>
            <person name="Riley R."/>
            <person name="Tritt A."/>
            <person name="Adam C."/>
            <person name="Daum C."/>
            <person name="Floudas D."/>
            <person name="Sun H."/>
            <person name="Yadav J.S."/>
            <person name="Pangilinan J."/>
            <person name="Larsson K.H."/>
            <person name="Matsuura K."/>
            <person name="Barry K."/>
            <person name="Labutti K."/>
            <person name="Kuo R."/>
            <person name="Ohm R.A."/>
            <person name="Bhattacharya S.S."/>
            <person name="Shirouzu T."/>
            <person name="Yoshinaga Y."/>
            <person name="Martin F.M."/>
            <person name="Grigoriev I.V."/>
            <person name="Hibbett D.S."/>
        </authorList>
    </citation>
    <scope>NUCLEOTIDE SEQUENCE [LARGE SCALE GENOMIC DNA]</scope>
    <source>
        <strain evidence="2 3">HHB14362 ss-1</strain>
    </source>
</reference>
<evidence type="ECO:0000259" key="1">
    <source>
        <dbReference type="PROSITE" id="PS50011"/>
    </source>
</evidence>
<dbReference type="Gene3D" id="1.10.510.10">
    <property type="entry name" value="Transferase(Phosphotransferase) domain 1"/>
    <property type="match status" value="1"/>
</dbReference>
<dbReference type="OrthoDB" id="3359639at2759"/>
<gene>
    <name evidence="2" type="ORF">NEOLEDRAFT_1141000</name>
</gene>
<dbReference type="Proteomes" id="UP000076761">
    <property type="component" value="Unassembled WGS sequence"/>
</dbReference>
<evidence type="ECO:0000313" key="3">
    <source>
        <dbReference type="Proteomes" id="UP000076761"/>
    </source>
</evidence>
<proteinExistence type="predicted"/>
<dbReference type="InterPro" id="IPR000719">
    <property type="entry name" value="Prot_kinase_dom"/>
</dbReference>
<dbReference type="SUPFAM" id="SSF56112">
    <property type="entry name" value="Protein kinase-like (PK-like)"/>
    <property type="match status" value="1"/>
</dbReference>
<organism evidence="2 3">
    <name type="scientific">Neolentinus lepideus HHB14362 ss-1</name>
    <dbReference type="NCBI Taxonomy" id="1314782"/>
    <lineage>
        <taxon>Eukaryota</taxon>
        <taxon>Fungi</taxon>
        <taxon>Dikarya</taxon>
        <taxon>Basidiomycota</taxon>
        <taxon>Agaricomycotina</taxon>
        <taxon>Agaricomycetes</taxon>
        <taxon>Gloeophyllales</taxon>
        <taxon>Gloeophyllaceae</taxon>
        <taxon>Neolentinus</taxon>
    </lineage>
</organism>